<keyword evidence="5 8" id="KW-0399">Innate immunity</keyword>
<dbReference type="GO" id="GO:0050829">
    <property type="term" value="P:defense response to Gram-negative bacterium"/>
    <property type="evidence" value="ECO:0007669"/>
    <property type="project" value="UniProtKB-ARBA"/>
</dbReference>
<sequence length="92" mass="10408">MFDIKAPLLQSSTNSLVFTVESVSNNIMNFNKIFLFVALILAISMVQARPDIWKDLERVGQHIRDATLQVLDIGQKAANVVDTFRGKEERTE</sequence>
<dbReference type="PANTHER" id="PTHR38329">
    <property type="entry name" value="CECROPIN-A1-RELATED"/>
    <property type="match status" value="1"/>
</dbReference>
<comment type="similarity">
    <text evidence="2 8">Belongs to the cecropin family.</text>
</comment>
<keyword evidence="4 8" id="KW-0929">Antimicrobial</keyword>
<keyword evidence="6 8" id="KW-0391">Immunity</keyword>
<dbReference type="GeneID" id="117574889"/>
<evidence type="ECO:0000256" key="2">
    <source>
        <dbReference type="ARBA" id="ARBA00010680"/>
    </source>
</evidence>
<dbReference type="PANTHER" id="PTHR38329:SF1">
    <property type="entry name" value="CECROPIN-A1-RELATED"/>
    <property type="match status" value="1"/>
</dbReference>
<reference evidence="10" key="1">
    <citation type="submission" date="2025-08" db="UniProtKB">
        <authorList>
            <consortium name="RefSeq"/>
        </authorList>
    </citation>
    <scope>IDENTIFICATION</scope>
    <source>
        <strain evidence="10">15112-1751.03</strain>
        <tissue evidence="10">Whole Adult</tissue>
    </source>
</reference>
<dbReference type="OrthoDB" id="7410372at2759"/>
<evidence type="ECO:0000256" key="7">
    <source>
        <dbReference type="ARBA" id="ARBA00023022"/>
    </source>
</evidence>
<gene>
    <name evidence="10" type="primary">LOC117574889</name>
</gene>
<evidence type="ECO:0000313" key="9">
    <source>
        <dbReference type="Proteomes" id="UP000515160"/>
    </source>
</evidence>
<dbReference type="GO" id="GO:0045087">
    <property type="term" value="P:innate immune response"/>
    <property type="evidence" value="ECO:0007669"/>
    <property type="project" value="UniProtKB-KW"/>
</dbReference>
<organism evidence="9 10">
    <name type="scientific">Drosophila albomicans</name>
    <name type="common">Fruit fly</name>
    <dbReference type="NCBI Taxonomy" id="7291"/>
    <lineage>
        <taxon>Eukaryota</taxon>
        <taxon>Metazoa</taxon>
        <taxon>Ecdysozoa</taxon>
        <taxon>Arthropoda</taxon>
        <taxon>Hexapoda</taxon>
        <taxon>Insecta</taxon>
        <taxon>Pterygota</taxon>
        <taxon>Neoptera</taxon>
        <taxon>Endopterygota</taxon>
        <taxon>Diptera</taxon>
        <taxon>Brachycera</taxon>
        <taxon>Muscomorpha</taxon>
        <taxon>Ephydroidea</taxon>
        <taxon>Drosophilidae</taxon>
        <taxon>Drosophila</taxon>
    </lineage>
</organism>
<keyword evidence="3" id="KW-0964">Secreted</keyword>
<keyword evidence="9" id="KW-1185">Reference proteome</keyword>
<dbReference type="GO" id="GO:0019731">
    <property type="term" value="P:antibacterial humoral response"/>
    <property type="evidence" value="ECO:0007669"/>
    <property type="project" value="InterPro"/>
</dbReference>
<comment type="subcellular location">
    <subcellularLocation>
        <location evidence="1 8">Secreted</location>
    </subcellularLocation>
</comment>
<evidence type="ECO:0000313" key="10">
    <source>
        <dbReference type="RefSeq" id="XP_034114817.2"/>
    </source>
</evidence>
<evidence type="ECO:0000256" key="5">
    <source>
        <dbReference type="ARBA" id="ARBA00022588"/>
    </source>
</evidence>
<protein>
    <submittedName>
        <fullName evidence="10">Cecropin-B-like</fullName>
    </submittedName>
</protein>
<evidence type="ECO:0000256" key="3">
    <source>
        <dbReference type="ARBA" id="ARBA00022525"/>
    </source>
</evidence>
<dbReference type="AlphaFoldDB" id="A0A6P8ZDA9"/>
<evidence type="ECO:0000256" key="4">
    <source>
        <dbReference type="ARBA" id="ARBA00022529"/>
    </source>
</evidence>
<evidence type="ECO:0000256" key="6">
    <source>
        <dbReference type="ARBA" id="ARBA00022859"/>
    </source>
</evidence>
<proteinExistence type="inferred from homology"/>
<name>A0A6P8ZDA9_DROAB</name>
<evidence type="ECO:0000256" key="1">
    <source>
        <dbReference type="ARBA" id="ARBA00004613"/>
    </source>
</evidence>
<dbReference type="GO" id="GO:0005615">
    <property type="term" value="C:extracellular space"/>
    <property type="evidence" value="ECO:0007669"/>
    <property type="project" value="TreeGrafter"/>
</dbReference>
<dbReference type="RefSeq" id="XP_034114817.2">
    <property type="nucleotide sequence ID" value="XM_034258926.2"/>
</dbReference>
<keyword evidence="7 8" id="KW-0044">Antibiotic</keyword>
<accession>A0A6P8ZDA9</accession>
<dbReference type="GO" id="GO:0050830">
    <property type="term" value="P:defense response to Gram-positive bacterium"/>
    <property type="evidence" value="ECO:0007669"/>
    <property type="project" value="TreeGrafter"/>
</dbReference>
<dbReference type="InterPro" id="IPR020400">
    <property type="entry name" value="CecC/Srx/CECD"/>
</dbReference>
<evidence type="ECO:0000256" key="8">
    <source>
        <dbReference type="RuleBase" id="RU003948"/>
    </source>
</evidence>
<dbReference type="Proteomes" id="UP000515160">
    <property type="component" value="Chromosome 2R"/>
</dbReference>